<feature type="compositionally biased region" description="Low complexity" evidence="1">
    <location>
        <begin position="430"/>
        <end position="443"/>
    </location>
</feature>
<feature type="compositionally biased region" description="Polar residues" evidence="1">
    <location>
        <begin position="530"/>
        <end position="550"/>
    </location>
</feature>
<dbReference type="GO" id="GO:0005635">
    <property type="term" value="C:nuclear envelope"/>
    <property type="evidence" value="ECO:0007669"/>
    <property type="project" value="TreeGrafter"/>
</dbReference>
<gene>
    <name evidence="2" type="ORF">CIPAW_03G245600</name>
</gene>
<organism evidence="2 3">
    <name type="scientific">Carya illinoinensis</name>
    <name type="common">Pecan</name>
    <dbReference type="NCBI Taxonomy" id="32201"/>
    <lineage>
        <taxon>Eukaryota</taxon>
        <taxon>Viridiplantae</taxon>
        <taxon>Streptophyta</taxon>
        <taxon>Embryophyta</taxon>
        <taxon>Tracheophyta</taxon>
        <taxon>Spermatophyta</taxon>
        <taxon>Magnoliopsida</taxon>
        <taxon>eudicotyledons</taxon>
        <taxon>Gunneridae</taxon>
        <taxon>Pentapetalae</taxon>
        <taxon>rosids</taxon>
        <taxon>fabids</taxon>
        <taxon>Fagales</taxon>
        <taxon>Juglandaceae</taxon>
        <taxon>Carya</taxon>
    </lineage>
</organism>
<feature type="compositionally biased region" description="Basic and acidic residues" evidence="1">
    <location>
        <begin position="48"/>
        <end position="61"/>
    </location>
</feature>
<comment type="caution">
    <text evidence="2">The sequence shown here is derived from an EMBL/GenBank/DDBJ whole genome shotgun (WGS) entry which is preliminary data.</text>
</comment>
<evidence type="ECO:0000313" key="2">
    <source>
        <dbReference type="EMBL" id="KAG6662480.1"/>
    </source>
</evidence>
<feature type="compositionally biased region" description="Polar residues" evidence="1">
    <location>
        <begin position="346"/>
        <end position="357"/>
    </location>
</feature>
<protein>
    <recommendedName>
        <fullName evidence="4">Nuclear pore complex protein NUP1</fullName>
    </recommendedName>
</protein>
<evidence type="ECO:0008006" key="4">
    <source>
        <dbReference type="Google" id="ProtNLM"/>
    </source>
</evidence>
<name>A0A8T1R4Y8_CARIL</name>
<dbReference type="AlphaFoldDB" id="A0A8T1R4Y8"/>
<keyword evidence="3" id="KW-1185">Reference proteome</keyword>
<dbReference type="Proteomes" id="UP000811609">
    <property type="component" value="Chromosome 3"/>
</dbReference>
<feature type="compositionally biased region" description="Pro residues" evidence="1">
    <location>
        <begin position="281"/>
        <end position="291"/>
    </location>
</feature>
<feature type="region of interest" description="Disordered" evidence="1">
    <location>
        <begin position="516"/>
        <end position="553"/>
    </location>
</feature>
<feature type="region of interest" description="Disordered" evidence="1">
    <location>
        <begin position="337"/>
        <end position="359"/>
    </location>
</feature>
<evidence type="ECO:0000313" key="3">
    <source>
        <dbReference type="Proteomes" id="UP000811609"/>
    </source>
</evidence>
<sequence length="688" mass="74635">MESHGKTTSPSVIDGVRDEERGAGGKVRKPPSRKPPSTPYPRPPPSQVRDRSQSQDQDGGRRWLSKLVDPAYRLISSGATRILPLLFSKPPAVHALPSTVHDLQKLNSEFGQDDDHDGGKCTLNLGLSRSTVVAGPSGAEDRSKSCSDFDGHKKDLKANLSDDMGLSEIERLLNGKRFSRDEVNHLMEILHSRAVDHNPHTTAGRDPAGLVATCETPKTSHEEKDSKRALWVRDEVGASPAEIARAYMGNRASEISLGFKNTSEDEITLLHGDESTAKPFIPSPSPKPPTCWPGSMAQDRHDYSTPQSQRSRFGLHNFPRTPYSRTIFSKSKTRVTQLRGDGNRAVNVSSTPLQQPHTPIYGQVKRSDALDSGYGSVGPIRRISQKPLAKSSSRGSVYFHTPLDGPSQAGNSNASEGFLPSVKKNMELGGTSETSKSESSYGKPQSSEAGVPTVHPHATQLARKILEHLDRNPPTPRDKSLELELAAKWKKPESSDVTNIVSNKHEQSDHMNYAQRSEDGRNSHFKVPPQESTSGATGAVNRGSSASSGTKPVLPSITISKPVSRWPFSSDASSAFTFPVSSSVTEPVIEPPTPTIMFSADGKQLPKEGLAVPPYIFGSKRSTPALVFSVPSTSSANIQEDALGIKFNFGSAENTRLSFGAIALIMVSSKSRRSDFYIDGKIHINWGF</sequence>
<reference evidence="2" key="1">
    <citation type="submission" date="2020-12" db="EMBL/GenBank/DDBJ databases">
        <title>WGS assembly of Carya illinoinensis cv. Pawnee.</title>
        <authorList>
            <person name="Platts A."/>
            <person name="Shu S."/>
            <person name="Wright S."/>
            <person name="Barry K."/>
            <person name="Edger P."/>
            <person name="Pires J.C."/>
            <person name="Schmutz J."/>
        </authorList>
    </citation>
    <scope>NUCLEOTIDE SEQUENCE</scope>
    <source>
        <tissue evidence="2">Leaf</tissue>
    </source>
</reference>
<proteinExistence type="predicted"/>
<dbReference type="PANTHER" id="PTHR33416:SF18">
    <property type="entry name" value="NUCLEOPORIN-LIKE PROTEIN"/>
    <property type="match status" value="1"/>
</dbReference>
<dbReference type="PANTHER" id="PTHR33416">
    <property type="entry name" value="NUCLEAR PORE COMPLEX PROTEIN NUP1"/>
    <property type="match status" value="1"/>
</dbReference>
<feature type="region of interest" description="Disordered" evidence="1">
    <location>
        <begin position="386"/>
        <end position="455"/>
    </location>
</feature>
<dbReference type="GO" id="GO:0071763">
    <property type="term" value="P:nuclear membrane organization"/>
    <property type="evidence" value="ECO:0007669"/>
    <property type="project" value="TreeGrafter"/>
</dbReference>
<accession>A0A8T1R4Y8</accession>
<feature type="region of interest" description="Disordered" evidence="1">
    <location>
        <begin position="275"/>
        <end position="317"/>
    </location>
</feature>
<feature type="region of interest" description="Disordered" evidence="1">
    <location>
        <begin position="1"/>
        <end position="63"/>
    </location>
</feature>
<feature type="compositionally biased region" description="Pro residues" evidence="1">
    <location>
        <begin position="33"/>
        <end position="46"/>
    </location>
</feature>
<evidence type="ECO:0000256" key="1">
    <source>
        <dbReference type="SAM" id="MobiDB-lite"/>
    </source>
</evidence>
<dbReference type="EMBL" id="CM031811">
    <property type="protein sequence ID" value="KAG6662480.1"/>
    <property type="molecule type" value="Genomic_DNA"/>
</dbReference>
<feature type="compositionally biased region" description="Polar residues" evidence="1">
    <location>
        <begin position="1"/>
        <end position="11"/>
    </location>
</feature>